<dbReference type="SUPFAM" id="SSF74788">
    <property type="entry name" value="Cullin repeat-like"/>
    <property type="match status" value="1"/>
</dbReference>
<keyword evidence="3" id="KW-1185">Reference proteome</keyword>
<feature type="region of interest" description="Disordered" evidence="1">
    <location>
        <begin position="253"/>
        <end position="273"/>
    </location>
</feature>
<dbReference type="Proteomes" id="UP000284842">
    <property type="component" value="Unassembled WGS sequence"/>
</dbReference>
<accession>A0A409Y789</accession>
<evidence type="ECO:0000313" key="2">
    <source>
        <dbReference type="EMBL" id="PPQ98897.1"/>
    </source>
</evidence>
<dbReference type="Gene3D" id="1.20.1310.10">
    <property type="entry name" value="Cullin Repeats"/>
    <property type="match status" value="1"/>
</dbReference>
<dbReference type="InterPro" id="IPR016159">
    <property type="entry name" value="Cullin_repeat-like_dom_sf"/>
</dbReference>
<protein>
    <submittedName>
        <fullName evidence="2">Uncharacterized protein</fullName>
    </submittedName>
</protein>
<name>A0A409Y789_9AGAR</name>
<dbReference type="InParanoid" id="A0A409Y789"/>
<comment type="caution">
    <text evidence="2">The sequence shown here is derived from an EMBL/GenBank/DDBJ whole genome shotgun (WGS) entry which is preliminary data.</text>
</comment>
<evidence type="ECO:0000313" key="3">
    <source>
        <dbReference type="Proteomes" id="UP000284842"/>
    </source>
</evidence>
<reference evidence="2 3" key="1">
    <citation type="journal article" date="2018" name="Evol. Lett.">
        <title>Horizontal gene cluster transfer increased hallucinogenic mushroom diversity.</title>
        <authorList>
            <person name="Reynolds H.T."/>
            <person name="Vijayakumar V."/>
            <person name="Gluck-Thaler E."/>
            <person name="Korotkin H.B."/>
            <person name="Matheny P.B."/>
            <person name="Slot J.C."/>
        </authorList>
    </citation>
    <scope>NUCLEOTIDE SEQUENCE [LARGE SCALE GENOMIC DNA]</scope>
    <source>
        <strain evidence="2 3">2629</strain>
    </source>
</reference>
<dbReference type="AlphaFoldDB" id="A0A409Y789"/>
<dbReference type="EMBL" id="NHTK01001374">
    <property type="protein sequence ID" value="PPQ98897.1"/>
    <property type="molecule type" value="Genomic_DNA"/>
</dbReference>
<proteinExistence type="predicted"/>
<dbReference type="OrthoDB" id="27073at2759"/>
<organism evidence="2 3">
    <name type="scientific">Panaeolus cyanescens</name>
    <dbReference type="NCBI Taxonomy" id="181874"/>
    <lineage>
        <taxon>Eukaryota</taxon>
        <taxon>Fungi</taxon>
        <taxon>Dikarya</taxon>
        <taxon>Basidiomycota</taxon>
        <taxon>Agaricomycotina</taxon>
        <taxon>Agaricomycetes</taxon>
        <taxon>Agaricomycetidae</taxon>
        <taxon>Agaricales</taxon>
        <taxon>Agaricineae</taxon>
        <taxon>Galeropsidaceae</taxon>
        <taxon>Panaeolus</taxon>
    </lineage>
</organism>
<evidence type="ECO:0000256" key="1">
    <source>
        <dbReference type="SAM" id="MobiDB-lite"/>
    </source>
</evidence>
<dbReference type="STRING" id="181874.A0A409Y789"/>
<gene>
    <name evidence="2" type="ORF">CVT24_003528</name>
</gene>
<sequence>MSTVLNSPSGSANPATSLSALWAYLLPALDHILKSPSELHNRKAPAIDFGLYAGIHSACYNYFTAQTEHQPASANTNKLAPQKSPHTGSDIYAQLDNYFAEAAREISLNAPIDDIPLVQYIVNSYNRYTLGAQSANRLLNYINRHYVKRAVDEGRGWLNLADVIQALAKDTKEITPEDTREIMAKKIRESRIKELAKWGFLEGQTPEQLAFAESCAEAASSLDRVVPISSLAHRRFRTEVIEPLLIVPKVKATSKPKHSIPKSPTTPNPARPKGRLARALREVLESNNLDAKARLDLASGLAKVLEAVGIPSDHTLRKKLDKYISSSS</sequence>